<accession>A0A1E3P7K5</accession>
<dbReference type="InterPro" id="IPR016897">
    <property type="entry name" value="SKP1"/>
</dbReference>
<organism evidence="6 7">
    <name type="scientific">Wickerhamomyces anomalus (strain ATCC 58044 / CBS 1984 / NCYC 433 / NRRL Y-366-8)</name>
    <name type="common">Yeast</name>
    <name type="synonym">Hansenula anomala</name>
    <dbReference type="NCBI Taxonomy" id="683960"/>
    <lineage>
        <taxon>Eukaryota</taxon>
        <taxon>Fungi</taxon>
        <taxon>Dikarya</taxon>
        <taxon>Ascomycota</taxon>
        <taxon>Saccharomycotina</taxon>
        <taxon>Saccharomycetes</taxon>
        <taxon>Phaffomycetales</taxon>
        <taxon>Wickerhamomycetaceae</taxon>
        <taxon>Wickerhamomyces</taxon>
    </lineage>
</organism>
<dbReference type="Gene3D" id="3.30.710.10">
    <property type="entry name" value="Potassium Channel Kv1.1, Chain A"/>
    <property type="match status" value="1"/>
</dbReference>
<dbReference type="SMART" id="SM00512">
    <property type="entry name" value="Skp1"/>
    <property type="match status" value="1"/>
</dbReference>
<dbReference type="SUPFAM" id="SSF54695">
    <property type="entry name" value="POZ domain"/>
    <property type="match status" value="1"/>
</dbReference>
<dbReference type="FunFam" id="3.30.710.10:FF:000133">
    <property type="entry name" value="Suppressor of kinetochore protein 1"/>
    <property type="match status" value="1"/>
</dbReference>
<dbReference type="GO" id="GO:0003688">
    <property type="term" value="F:DNA replication origin binding"/>
    <property type="evidence" value="ECO:0007669"/>
    <property type="project" value="EnsemblFungi"/>
</dbReference>
<comment type="function">
    <text evidence="3">Essential component of the SCF (SKP1-CUL1-F-box protein) E3 ubiquitin ligase complexes, which mediate the ubiquitination and subsequent proteasomal degradation of target proteins.</text>
</comment>
<dbReference type="Pfam" id="PF01466">
    <property type="entry name" value="Skp1"/>
    <property type="match status" value="1"/>
</dbReference>
<dbReference type="InterPro" id="IPR016072">
    <property type="entry name" value="Skp1_comp_dimer"/>
</dbReference>
<dbReference type="OrthoDB" id="2342932at2759"/>
<evidence type="ECO:0000259" key="5">
    <source>
        <dbReference type="Pfam" id="PF03931"/>
    </source>
</evidence>
<comment type="similarity">
    <text evidence="1 3">Belongs to the SKP1 family.</text>
</comment>
<dbReference type="InterPro" id="IPR036296">
    <property type="entry name" value="SKP1-like_dim_sf"/>
</dbReference>
<proteinExistence type="inferred from homology"/>
<evidence type="ECO:0000259" key="4">
    <source>
        <dbReference type="Pfam" id="PF01466"/>
    </source>
</evidence>
<dbReference type="GO" id="GO:0010458">
    <property type="term" value="P:exit from mitosis"/>
    <property type="evidence" value="ECO:0007669"/>
    <property type="project" value="EnsemblFungi"/>
</dbReference>
<dbReference type="GO" id="GO:0007096">
    <property type="term" value="P:regulation of exit from mitosis"/>
    <property type="evidence" value="ECO:0007669"/>
    <property type="project" value="EnsemblFungi"/>
</dbReference>
<dbReference type="GO" id="GO:0010828">
    <property type="term" value="P:positive regulation of D-glucose transmembrane transport"/>
    <property type="evidence" value="ECO:0007669"/>
    <property type="project" value="EnsemblFungi"/>
</dbReference>
<dbReference type="GO" id="GO:0051382">
    <property type="term" value="P:kinetochore assembly"/>
    <property type="evidence" value="ECO:0007669"/>
    <property type="project" value="EnsemblFungi"/>
</dbReference>
<dbReference type="GO" id="GO:0031518">
    <property type="term" value="C:CBF3 complex"/>
    <property type="evidence" value="ECO:0007669"/>
    <property type="project" value="EnsemblFungi"/>
</dbReference>
<dbReference type="GO" id="GO:0000776">
    <property type="term" value="C:kinetochore"/>
    <property type="evidence" value="ECO:0007669"/>
    <property type="project" value="EnsemblFungi"/>
</dbReference>
<reference evidence="6 7" key="1">
    <citation type="journal article" date="2016" name="Proc. Natl. Acad. Sci. U.S.A.">
        <title>Comparative genomics of biotechnologically important yeasts.</title>
        <authorList>
            <person name="Riley R."/>
            <person name="Haridas S."/>
            <person name="Wolfe K.H."/>
            <person name="Lopes M.R."/>
            <person name="Hittinger C.T."/>
            <person name="Goeker M."/>
            <person name="Salamov A.A."/>
            <person name="Wisecaver J.H."/>
            <person name="Long T.M."/>
            <person name="Calvey C.H."/>
            <person name="Aerts A.L."/>
            <person name="Barry K.W."/>
            <person name="Choi C."/>
            <person name="Clum A."/>
            <person name="Coughlan A.Y."/>
            <person name="Deshpande S."/>
            <person name="Douglass A.P."/>
            <person name="Hanson S.J."/>
            <person name="Klenk H.-P."/>
            <person name="LaButti K.M."/>
            <person name="Lapidus A."/>
            <person name="Lindquist E.A."/>
            <person name="Lipzen A.M."/>
            <person name="Meier-Kolthoff J.P."/>
            <person name="Ohm R.A."/>
            <person name="Otillar R.P."/>
            <person name="Pangilinan J.L."/>
            <person name="Peng Y."/>
            <person name="Rokas A."/>
            <person name="Rosa C.A."/>
            <person name="Scheuner C."/>
            <person name="Sibirny A.A."/>
            <person name="Slot J.C."/>
            <person name="Stielow J.B."/>
            <person name="Sun H."/>
            <person name="Kurtzman C.P."/>
            <person name="Blackwell M."/>
            <person name="Grigoriev I.V."/>
            <person name="Jeffries T.W."/>
        </authorList>
    </citation>
    <scope>NUCLEOTIDE SEQUENCE [LARGE SCALE GENOMIC DNA]</scope>
    <source>
        <strain evidence="7">ATCC 58044 / CBS 1984 / NCYC 433 / NRRL Y-366-8</strain>
    </source>
</reference>
<dbReference type="Proteomes" id="UP000094112">
    <property type="component" value="Unassembled WGS sequence"/>
</dbReference>
<evidence type="ECO:0000256" key="2">
    <source>
        <dbReference type="ARBA" id="ARBA00022786"/>
    </source>
</evidence>
<dbReference type="RefSeq" id="XP_019040580.1">
    <property type="nucleotide sequence ID" value="XM_019180415.1"/>
</dbReference>
<dbReference type="GeneID" id="30197661"/>
<dbReference type="PANTHER" id="PTHR11165">
    <property type="entry name" value="SKP1"/>
    <property type="match status" value="1"/>
</dbReference>
<evidence type="ECO:0000313" key="7">
    <source>
        <dbReference type="Proteomes" id="UP000094112"/>
    </source>
</evidence>
<dbReference type="GO" id="GO:0019005">
    <property type="term" value="C:SCF ubiquitin ligase complex"/>
    <property type="evidence" value="ECO:0007669"/>
    <property type="project" value="EnsemblFungi"/>
</dbReference>
<dbReference type="CDD" id="cd18322">
    <property type="entry name" value="BTB_POZ_SKP1"/>
    <property type="match status" value="1"/>
</dbReference>
<dbReference type="SUPFAM" id="SSF81382">
    <property type="entry name" value="Skp1 dimerisation domain-like"/>
    <property type="match status" value="1"/>
</dbReference>
<dbReference type="PIRSF" id="PIRSF028729">
    <property type="entry name" value="E3_ubiquit_lig_SCF_Skp"/>
    <property type="match status" value="1"/>
</dbReference>
<protein>
    <recommendedName>
        <fullName evidence="3">E3 ubiquitin ligase complex SCF subunit</fullName>
    </recommendedName>
</protein>
<dbReference type="GO" id="GO:0045116">
    <property type="term" value="P:protein neddylation"/>
    <property type="evidence" value="ECO:0007669"/>
    <property type="project" value="EnsemblFungi"/>
</dbReference>
<dbReference type="GO" id="GO:0016567">
    <property type="term" value="P:protein ubiquitination"/>
    <property type="evidence" value="ECO:0007669"/>
    <property type="project" value="UniProtKB-UniPathway"/>
</dbReference>
<dbReference type="GO" id="GO:0043254">
    <property type="term" value="P:regulation of protein-containing complex assembly"/>
    <property type="evidence" value="ECO:0007669"/>
    <property type="project" value="EnsemblFungi"/>
</dbReference>
<dbReference type="AlphaFoldDB" id="A0A1E3P7K5"/>
<evidence type="ECO:0000313" key="6">
    <source>
        <dbReference type="EMBL" id="ODQ61373.1"/>
    </source>
</evidence>
<dbReference type="GO" id="GO:0000921">
    <property type="term" value="P:septin ring assembly"/>
    <property type="evidence" value="ECO:0007669"/>
    <property type="project" value="EnsemblFungi"/>
</dbReference>
<dbReference type="GO" id="GO:0043291">
    <property type="term" value="C:RAVE complex"/>
    <property type="evidence" value="ECO:0007669"/>
    <property type="project" value="EnsemblFungi"/>
</dbReference>
<dbReference type="Pfam" id="PF03931">
    <property type="entry name" value="Skp1_POZ"/>
    <property type="match status" value="1"/>
</dbReference>
<gene>
    <name evidence="6" type="ORF">WICANDRAFT_104453</name>
</gene>
<dbReference type="GO" id="GO:0030466">
    <property type="term" value="P:silent mating-type cassette heterochromatin formation"/>
    <property type="evidence" value="ECO:0007669"/>
    <property type="project" value="EnsemblFungi"/>
</dbReference>
<evidence type="ECO:0000256" key="3">
    <source>
        <dbReference type="PIRNR" id="PIRNR028729"/>
    </source>
</evidence>
<dbReference type="GO" id="GO:0000082">
    <property type="term" value="P:G1/S transition of mitotic cell cycle"/>
    <property type="evidence" value="ECO:0007669"/>
    <property type="project" value="EnsemblFungi"/>
</dbReference>
<dbReference type="STRING" id="683960.A0A1E3P7K5"/>
<dbReference type="UniPathway" id="UPA00143"/>
<dbReference type="EMBL" id="KV454209">
    <property type="protein sequence ID" value="ODQ61373.1"/>
    <property type="molecule type" value="Genomic_DNA"/>
</dbReference>
<keyword evidence="2 3" id="KW-0833">Ubl conjugation pathway</keyword>
<dbReference type="GO" id="GO:0000086">
    <property type="term" value="P:G2/M transition of mitotic cell cycle"/>
    <property type="evidence" value="ECO:0007669"/>
    <property type="project" value="EnsemblFungi"/>
</dbReference>
<comment type="subunit">
    <text evidence="3">Component of the SCF (SKP1-CUL1-F-box protein) E3 ubiquitin ligase complexes.</text>
</comment>
<dbReference type="InterPro" id="IPR016073">
    <property type="entry name" value="Skp1_comp_POZ"/>
</dbReference>
<keyword evidence="7" id="KW-1185">Reference proteome</keyword>
<dbReference type="InterPro" id="IPR011333">
    <property type="entry name" value="SKP1/BTB/POZ_sf"/>
</dbReference>
<dbReference type="GO" id="GO:0007035">
    <property type="term" value="P:vacuolar acidification"/>
    <property type="evidence" value="ECO:0007669"/>
    <property type="project" value="EnsemblFungi"/>
</dbReference>
<dbReference type="InterPro" id="IPR001232">
    <property type="entry name" value="SKP1-like"/>
</dbReference>
<sequence length="161" mass="18643">MSEVTIISSDNESFKVERKIAERSVLIKNMIGDLANDDDDDFEIPVPNVRASVLKKVLEWATHHKDTSFPDDEDEDSRKSAPVDEWDKEFLKVDQEMLYEIILAANYLNIRPLLDAGCKVVAEMIRGKSPEEIRRTFNIVNDFSPEEEEAIKRENEWAEDR</sequence>
<name>A0A1E3P7K5_WICAA</name>
<comment type="pathway">
    <text evidence="3">Protein modification; protein ubiquitination.</text>
</comment>
<dbReference type="GO" id="GO:0070072">
    <property type="term" value="P:vacuolar proton-transporting V-type ATPase complex assembly"/>
    <property type="evidence" value="ECO:0007669"/>
    <property type="project" value="EnsemblFungi"/>
</dbReference>
<dbReference type="GO" id="GO:0061630">
    <property type="term" value="F:ubiquitin protein ligase activity"/>
    <property type="evidence" value="ECO:0007669"/>
    <property type="project" value="EnsemblFungi"/>
</dbReference>
<dbReference type="GO" id="GO:2000766">
    <property type="term" value="P:negative regulation of cytoplasmic translation"/>
    <property type="evidence" value="ECO:0007669"/>
    <property type="project" value="EnsemblFungi"/>
</dbReference>
<dbReference type="GO" id="GO:0031146">
    <property type="term" value="P:SCF-dependent proteasomal ubiquitin-dependent protein catabolic process"/>
    <property type="evidence" value="ECO:0007669"/>
    <property type="project" value="EnsemblFungi"/>
</dbReference>
<evidence type="ECO:0000256" key="1">
    <source>
        <dbReference type="ARBA" id="ARBA00009993"/>
    </source>
</evidence>
<feature type="domain" description="SKP1 component dimerisation" evidence="4">
    <location>
        <begin position="112"/>
        <end position="158"/>
    </location>
</feature>
<feature type="domain" description="SKP1 component POZ" evidence="5">
    <location>
        <begin position="4"/>
        <end position="66"/>
    </location>
</feature>